<evidence type="ECO:0000313" key="6">
    <source>
        <dbReference type="Proteomes" id="UP000274131"/>
    </source>
</evidence>
<dbReference type="PANTHER" id="PTHR28657:SF5">
    <property type="entry name" value="INDOLEAMINE 2,3-DIOXYGENASE"/>
    <property type="match status" value="1"/>
</dbReference>
<dbReference type="GO" id="GO:0019441">
    <property type="term" value="P:L-tryptophan catabolic process to kynurenine"/>
    <property type="evidence" value="ECO:0007669"/>
    <property type="project" value="InterPro"/>
</dbReference>
<dbReference type="GO" id="GO:0004833">
    <property type="term" value="F:L-tryptophan 2,3-dioxygenase activity"/>
    <property type="evidence" value="ECO:0007669"/>
    <property type="project" value="TreeGrafter"/>
</dbReference>
<dbReference type="Gene3D" id="1.20.58.480">
    <property type="match status" value="1"/>
</dbReference>
<gene>
    <name evidence="5" type="ORF">EVEC_LOCUS1340</name>
</gene>
<protein>
    <submittedName>
        <fullName evidence="7">Indoleamine 2,3-dioxygenase 2</fullName>
    </submittedName>
</protein>
<evidence type="ECO:0000256" key="4">
    <source>
        <dbReference type="PIRSR" id="PIRSR600898-1"/>
    </source>
</evidence>
<dbReference type="GO" id="GO:0020037">
    <property type="term" value="F:heme binding"/>
    <property type="evidence" value="ECO:0007669"/>
    <property type="project" value="InterPro"/>
</dbReference>
<dbReference type="OrthoDB" id="10262710at2759"/>
<keyword evidence="6" id="KW-1185">Reference proteome</keyword>
<evidence type="ECO:0000256" key="3">
    <source>
        <dbReference type="ARBA" id="ARBA00023004"/>
    </source>
</evidence>
<dbReference type="WBParaSite" id="EVEC_0000163201-mRNA-1">
    <property type="protein sequence ID" value="EVEC_0000163201-mRNA-1"/>
    <property type="gene ID" value="EVEC_0000163201"/>
</dbReference>
<dbReference type="PANTHER" id="PTHR28657">
    <property type="entry name" value="INDOLEAMINE 2,3-DIOXYGENASE"/>
    <property type="match status" value="1"/>
</dbReference>
<evidence type="ECO:0000313" key="5">
    <source>
        <dbReference type="EMBL" id="VDD86197.1"/>
    </source>
</evidence>
<dbReference type="GO" id="GO:0033754">
    <property type="term" value="F:indoleamine 2,3-dioxygenase activity"/>
    <property type="evidence" value="ECO:0007669"/>
    <property type="project" value="TreeGrafter"/>
</dbReference>
<dbReference type="STRING" id="51028.A0A0N4UVZ0"/>
<comment type="similarity">
    <text evidence="1">Belongs to the indoleamine 2,3-dioxygenase family.</text>
</comment>
<keyword evidence="4" id="KW-0349">Heme</keyword>
<keyword evidence="2 4" id="KW-0479">Metal-binding</keyword>
<proteinExistence type="inferred from homology"/>
<dbReference type="Pfam" id="PF01231">
    <property type="entry name" value="IDO"/>
    <property type="match status" value="1"/>
</dbReference>
<dbReference type="GO" id="GO:0046872">
    <property type="term" value="F:metal ion binding"/>
    <property type="evidence" value="ECO:0007669"/>
    <property type="project" value="UniProtKB-KW"/>
</dbReference>
<evidence type="ECO:0000256" key="2">
    <source>
        <dbReference type="ARBA" id="ARBA00022723"/>
    </source>
</evidence>
<dbReference type="GO" id="GO:0034354">
    <property type="term" value="P:'de novo' NAD+ biosynthetic process from L-tryptophan"/>
    <property type="evidence" value="ECO:0007669"/>
    <property type="project" value="TreeGrafter"/>
</dbReference>
<dbReference type="InterPro" id="IPR037217">
    <property type="entry name" value="Trp/Indoleamine_2_3_dOase-like"/>
</dbReference>
<keyword evidence="3 4" id="KW-0408">Iron</keyword>
<reference evidence="5 6" key="2">
    <citation type="submission" date="2018-10" db="EMBL/GenBank/DDBJ databases">
        <authorList>
            <consortium name="Pathogen Informatics"/>
        </authorList>
    </citation>
    <scope>NUCLEOTIDE SEQUENCE [LARGE SCALE GENOMIC DNA]</scope>
</reference>
<dbReference type="AlphaFoldDB" id="A0A0N4UVZ0"/>
<evidence type="ECO:0000313" key="7">
    <source>
        <dbReference type="WBParaSite" id="EVEC_0000163201-mRNA-1"/>
    </source>
</evidence>
<dbReference type="EMBL" id="UXUI01007199">
    <property type="protein sequence ID" value="VDD86197.1"/>
    <property type="molecule type" value="Genomic_DNA"/>
</dbReference>
<reference evidence="7" key="1">
    <citation type="submission" date="2017-02" db="UniProtKB">
        <authorList>
            <consortium name="WormBaseParasite"/>
        </authorList>
    </citation>
    <scope>IDENTIFICATION</scope>
</reference>
<dbReference type="GO" id="GO:0005737">
    <property type="term" value="C:cytoplasm"/>
    <property type="evidence" value="ECO:0007669"/>
    <property type="project" value="TreeGrafter"/>
</dbReference>
<dbReference type="SUPFAM" id="SSF140959">
    <property type="entry name" value="Indolic compounds 2,3-dioxygenase-like"/>
    <property type="match status" value="1"/>
</dbReference>
<organism evidence="7">
    <name type="scientific">Enterobius vermicularis</name>
    <name type="common">Human pinworm</name>
    <dbReference type="NCBI Taxonomy" id="51028"/>
    <lineage>
        <taxon>Eukaryota</taxon>
        <taxon>Metazoa</taxon>
        <taxon>Ecdysozoa</taxon>
        <taxon>Nematoda</taxon>
        <taxon>Chromadorea</taxon>
        <taxon>Rhabditida</taxon>
        <taxon>Spirurina</taxon>
        <taxon>Oxyuridomorpha</taxon>
        <taxon>Oxyuroidea</taxon>
        <taxon>Oxyuridae</taxon>
        <taxon>Enterobius</taxon>
    </lineage>
</organism>
<feature type="binding site" description="proximal binding residue" evidence="4">
    <location>
        <position position="334"/>
    </location>
    <ligand>
        <name>heme b</name>
        <dbReference type="ChEBI" id="CHEBI:60344"/>
    </ligand>
    <ligandPart>
        <name>Fe</name>
        <dbReference type="ChEBI" id="CHEBI:18248"/>
    </ligandPart>
</feature>
<dbReference type="InterPro" id="IPR000898">
    <property type="entry name" value="Indolamine_dOase"/>
</dbReference>
<accession>A0A0N4UVZ0</accession>
<name>A0A0N4UVZ0_ENTVE</name>
<evidence type="ECO:0000256" key="1">
    <source>
        <dbReference type="ARBA" id="ARBA00007119"/>
    </source>
</evidence>
<sequence>MASALKELLHNYEVDPVYAFLLPNPLQKLPPEFEPWHEITDNLPDLLKSGKLEEKIIALPLIDVSTLQTRRELRLAHLILTTLEAAYVWHKGRDHVNPKLKLVSQIAVPLTEVCRKIKLPPIICHPSACLANWKFVSGKNEFKAENIELISFKFMNHIGNHWFFTLTAQLETEFAPAVVAIARACYELKIHDNTFSEIRRSLANATISIKRMNERLPPEVFYHGFRLFLSGYTEGKFLDQGGIVLEGKEQMGPQMFNGGSAAQSSTLHVVDGFLQVKHSGSEKKFLLEQRKYMLPAHKQFIEWIEARSALIPGIPDFEEYAETLKALRRFRDEHIKIVVSYIISQASRGVQDVGTGGTSFMKLLKKIRDDC</sequence>
<dbReference type="Proteomes" id="UP000274131">
    <property type="component" value="Unassembled WGS sequence"/>
</dbReference>